<dbReference type="AlphaFoldDB" id="A0A4P7SGP2"/>
<proteinExistence type="predicted"/>
<accession>A0A4P7SGP2</accession>
<dbReference type="EMBL" id="CP039291">
    <property type="protein sequence ID" value="QCB93329.1"/>
    <property type="molecule type" value="Genomic_DNA"/>
</dbReference>
<reference evidence="1 2" key="1">
    <citation type="submission" date="2019-04" db="EMBL/GenBank/DDBJ databases">
        <title>Isolation and identification of Cellulomonas shaoxiangyii sp. Nov. isolated from feces of the Tibetan antelopes (Pantholops hodgsonii) in the Qinghai-Tibet plateau of China.</title>
        <authorList>
            <person name="Tian Z."/>
        </authorList>
    </citation>
    <scope>NUCLEOTIDE SEQUENCE [LARGE SCALE GENOMIC DNA]</scope>
    <source>
        <strain evidence="1 2">Z28</strain>
    </source>
</reference>
<evidence type="ECO:0000313" key="1">
    <source>
        <dbReference type="EMBL" id="QCB93329.1"/>
    </source>
</evidence>
<dbReference type="KEGG" id="celz:E5225_06955"/>
<dbReference type="Proteomes" id="UP000296469">
    <property type="component" value="Chromosome"/>
</dbReference>
<protein>
    <submittedName>
        <fullName evidence="1">Uncharacterized protein</fullName>
    </submittedName>
</protein>
<gene>
    <name evidence="1" type="ORF">E5225_06955</name>
</gene>
<dbReference type="OrthoDB" id="2116444at201174"/>
<keyword evidence="2" id="KW-1185">Reference proteome</keyword>
<evidence type="ECO:0000313" key="2">
    <source>
        <dbReference type="Proteomes" id="UP000296469"/>
    </source>
</evidence>
<dbReference type="RefSeq" id="WP_135974928.1">
    <property type="nucleotide sequence ID" value="NZ_CP039291.1"/>
</dbReference>
<name>A0A4P7SGP2_9CELL</name>
<sequence>MSEDKYVRVIRDEYGYGWRISDELGTHKVVPADALVIERGELHEVDPNVTGTGCIVGGEFYEFGTIERHEREARDHLAIAEYLRAHPPVDEAQVEAVTKALYEATTDPHEIDVPDVARRLVARGVRVEVTP</sequence>
<organism evidence="1 2">
    <name type="scientific">Cellulomonas shaoxiangyii</name>
    <dbReference type="NCBI Taxonomy" id="2566013"/>
    <lineage>
        <taxon>Bacteria</taxon>
        <taxon>Bacillati</taxon>
        <taxon>Actinomycetota</taxon>
        <taxon>Actinomycetes</taxon>
        <taxon>Micrococcales</taxon>
        <taxon>Cellulomonadaceae</taxon>
        <taxon>Cellulomonas</taxon>
    </lineage>
</organism>